<reference evidence="1" key="1">
    <citation type="submission" date="2014-09" db="EMBL/GenBank/DDBJ databases">
        <authorList>
            <person name="Magalhaes I.L.F."/>
            <person name="Oliveira U."/>
            <person name="Santos F.R."/>
            <person name="Vidigal T.H.D.A."/>
            <person name="Brescovit A.D."/>
            <person name="Santos A.J."/>
        </authorList>
    </citation>
    <scope>NUCLEOTIDE SEQUENCE</scope>
    <source>
        <tissue evidence="1">Shoot tissue taken approximately 20 cm above the soil surface</tissue>
    </source>
</reference>
<sequence>MNTFSKFSLLWSNLCHNHSHYLIMKKNTECMIFLRNCCMIFMA</sequence>
<organism evidence="1">
    <name type="scientific">Arundo donax</name>
    <name type="common">Giant reed</name>
    <name type="synonym">Donax arundinaceus</name>
    <dbReference type="NCBI Taxonomy" id="35708"/>
    <lineage>
        <taxon>Eukaryota</taxon>
        <taxon>Viridiplantae</taxon>
        <taxon>Streptophyta</taxon>
        <taxon>Embryophyta</taxon>
        <taxon>Tracheophyta</taxon>
        <taxon>Spermatophyta</taxon>
        <taxon>Magnoliopsida</taxon>
        <taxon>Liliopsida</taxon>
        <taxon>Poales</taxon>
        <taxon>Poaceae</taxon>
        <taxon>PACMAD clade</taxon>
        <taxon>Arundinoideae</taxon>
        <taxon>Arundineae</taxon>
        <taxon>Arundo</taxon>
    </lineage>
</organism>
<reference evidence="1" key="2">
    <citation type="journal article" date="2015" name="Data Brief">
        <title>Shoot transcriptome of the giant reed, Arundo donax.</title>
        <authorList>
            <person name="Barrero R.A."/>
            <person name="Guerrero F.D."/>
            <person name="Moolhuijzen P."/>
            <person name="Goolsby J.A."/>
            <person name="Tidwell J."/>
            <person name="Bellgard S.E."/>
            <person name="Bellgard M.I."/>
        </authorList>
    </citation>
    <scope>NUCLEOTIDE SEQUENCE</scope>
    <source>
        <tissue evidence="1">Shoot tissue taken approximately 20 cm above the soil surface</tissue>
    </source>
</reference>
<name>A0A0A9S2E6_ARUDO</name>
<dbReference type="EMBL" id="GBRH01265359">
    <property type="protein sequence ID" value="JAD32536.1"/>
    <property type="molecule type" value="Transcribed_RNA"/>
</dbReference>
<accession>A0A0A9S2E6</accession>
<proteinExistence type="predicted"/>
<evidence type="ECO:0000313" key="1">
    <source>
        <dbReference type="EMBL" id="JAD32536.1"/>
    </source>
</evidence>
<dbReference type="AlphaFoldDB" id="A0A0A9S2E6"/>
<protein>
    <submittedName>
        <fullName evidence="1">Uncharacterized protein</fullName>
    </submittedName>
</protein>